<organism evidence="7 8">
    <name type="scientific">Kribbella caucasensis</name>
    <dbReference type="NCBI Taxonomy" id="2512215"/>
    <lineage>
        <taxon>Bacteria</taxon>
        <taxon>Bacillati</taxon>
        <taxon>Actinomycetota</taxon>
        <taxon>Actinomycetes</taxon>
        <taxon>Propionibacteriales</taxon>
        <taxon>Kribbellaceae</taxon>
        <taxon>Kribbella</taxon>
    </lineage>
</organism>
<dbReference type="PROSITE" id="PS50921">
    <property type="entry name" value="ANTAR"/>
    <property type="match status" value="1"/>
</dbReference>
<keyword evidence="1" id="KW-0808">Transferase</keyword>
<dbReference type="Gene3D" id="1.10.10.10">
    <property type="entry name" value="Winged helix-like DNA-binding domain superfamily/Winged helix DNA-binding domain"/>
    <property type="match status" value="1"/>
</dbReference>
<reference evidence="7 8" key="1">
    <citation type="submission" date="2019-03" db="EMBL/GenBank/DDBJ databases">
        <title>Genomic Encyclopedia of Type Strains, Phase III (KMG-III): the genomes of soil and plant-associated and newly described type strains.</title>
        <authorList>
            <person name="Whitman W."/>
        </authorList>
    </citation>
    <scope>NUCLEOTIDE SEQUENCE [LARGE SCALE GENOMIC DNA]</scope>
    <source>
        <strain evidence="7 8">VKM Ac-2527</strain>
    </source>
</reference>
<feature type="region of interest" description="Disordered" evidence="5">
    <location>
        <begin position="227"/>
        <end position="247"/>
    </location>
</feature>
<evidence type="ECO:0000256" key="3">
    <source>
        <dbReference type="ARBA" id="ARBA00023015"/>
    </source>
</evidence>
<comment type="caution">
    <text evidence="7">The sequence shown here is derived from an EMBL/GenBank/DDBJ whole genome shotgun (WGS) entry which is preliminary data.</text>
</comment>
<evidence type="ECO:0000256" key="2">
    <source>
        <dbReference type="ARBA" id="ARBA00022777"/>
    </source>
</evidence>
<dbReference type="InterPro" id="IPR011006">
    <property type="entry name" value="CheY-like_superfamily"/>
</dbReference>
<dbReference type="Gene3D" id="3.30.450.40">
    <property type="match status" value="1"/>
</dbReference>
<dbReference type="GO" id="GO:0016301">
    <property type="term" value="F:kinase activity"/>
    <property type="evidence" value="ECO:0007669"/>
    <property type="project" value="UniProtKB-KW"/>
</dbReference>
<dbReference type="GO" id="GO:0003723">
    <property type="term" value="F:RNA binding"/>
    <property type="evidence" value="ECO:0007669"/>
    <property type="project" value="InterPro"/>
</dbReference>
<dbReference type="Pfam" id="PF13185">
    <property type="entry name" value="GAF_2"/>
    <property type="match status" value="1"/>
</dbReference>
<evidence type="ECO:0000256" key="1">
    <source>
        <dbReference type="ARBA" id="ARBA00022679"/>
    </source>
</evidence>
<evidence type="ECO:0000256" key="4">
    <source>
        <dbReference type="ARBA" id="ARBA00023163"/>
    </source>
</evidence>
<gene>
    <name evidence="7" type="ORF">EV643_1383</name>
</gene>
<dbReference type="InterPro" id="IPR036388">
    <property type="entry name" value="WH-like_DNA-bd_sf"/>
</dbReference>
<evidence type="ECO:0000256" key="5">
    <source>
        <dbReference type="SAM" id="MobiDB-lite"/>
    </source>
</evidence>
<keyword evidence="8" id="KW-1185">Reference proteome</keyword>
<accession>A0A4R6J4R9</accession>
<keyword evidence="4" id="KW-0804">Transcription</keyword>
<dbReference type="InterPro" id="IPR012074">
    <property type="entry name" value="GAF_ANTAR"/>
</dbReference>
<dbReference type="SMART" id="SM00065">
    <property type="entry name" value="GAF"/>
    <property type="match status" value="1"/>
</dbReference>
<sequence>MDVLGSVHSLLLSGPGLEDLLVKLAGMAAKVVDPPASCGMTTRYDGEPRTIVTSDPRAALIDEQQYILGEGPCLDVLENGEVVDVADQASEYRWRRYRDSALELGVTASLSFPLIVDDQIIGALNLYGYDRPNSFSEADRERAAAVADQAATTLAFAARAVQQSQLGEQLERALASRSVIDQALGVLMGQQKCDARTAFELLRRHSQNTNRKLRDVAADLITKLTGQAPVDTRTFEPDGDSDGPESG</sequence>
<evidence type="ECO:0000313" key="7">
    <source>
        <dbReference type="EMBL" id="TDO30390.1"/>
    </source>
</evidence>
<dbReference type="RefSeq" id="WP_133805632.1">
    <property type="nucleotide sequence ID" value="NZ_SNWQ01000038.1"/>
</dbReference>
<feature type="compositionally biased region" description="Acidic residues" evidence="5">
    <location>
        <begin position="237"/>
        <end position="247"/>
    </location>
</feature>
<dbReference type="InterPro" id="IPR029016">
    <property type="entry name" value="GAF-like_dom_sf"/>
</dbReference>
<dbReference type="AlphaFoldDB" id="A0A4R6J4R9"/>
<keyword evidence="3" id="KW-0805">Transcription regulation</keyword>
<dbReference type="InterPro" id="IPR003018">
    <property type="entry name" value="GAF"/>
</dbReference>
<dbReference type="InterPro" id="IPR005561">
    <property type="entry name" value="ANTAR"/>
</dbReference>
<feature type="domain" description="ANTAR" evidence="6">
    <location>
        <begin position="160"/>
        <end position="221"/>
    </location>
</feature>
<protein>
    <submittedName>
        <fullName evidence="7">GAF domain-containing protein</fullName>
    </submittedName>
</protein>
<dbReference type="SMART" id="SM01012">
    <property type="entry name" value="ANTAR"/>
    <property type="match status" value="1"/>
</dbReference>
<evidence type="ECO:0000259" key="6">
    <source>
        <dbReference type="PROSITE" id="PS50921"/>
    </source>
</evidence>
<dbReference type="SUPFAM" id="SSF55781">
    <property type="entry name" value="GAF domain-like"/>
    <property type="match status" value="1"/>
</dbReference>
<dbReference type="EMBL" id="SNWQ01000038">
    <property type="protein sequence ID" value="TDO30390.1"/>
    <property type="molecule type" value="Genomic_DNA"/>
</dbReference>
<dbReference type="SUPFAM" id="SSF52172">
    <property type="entry name" value="CheY-like"/>
    <property type="match status" value="1"/>
</dbReference>
<proteinExistence type="predicted"/>
<dbReference type="PIRSF" id="PIRSF036625">
    <property type="entry name" value="GAF_ANTAR"/>
    <property type="match status" value="1"/>
</dbReference>
<evidence type="ECO:0000313" key="8">
    <source>
        <dbReference type="Proteomes" id="UP000295388"/>
    </source>
</evidence>
<dbReference type="Pfam" id="PF03861">
    <property type="entry name" value="ANTAR"/>
    <property type="match status" value="1"/>
</dbReference>
<dbReference type="Proteomes" id="UP000295388">
    <property type="component" value="Unassembled WGS sequence"/>
</dbReference>
<dbReference type="OrthoDB" id="7466251at2"/>
<keyword evidence="2" id="KW-0418">Kinase</keyword>
<name>A0A4R6J4R9_9ACTN</name>